<dbReference type="Gene3D" id="3.40.710.10">
    <property type="entry name" value="DD-peptidase/beta-lactamase superfamily"/>
    <property type="match status" value="1"/>
</dbReference>
<evidence type="ECO:0000256" key="1">
    <source>
        <dbReference type="ARBA" id="ARBA00022801"/>
    </source>
</evidence>
<sequence>TRAYGKASVEPVPALAQRDTIYDVASLTKVVATTPAVMLLHQRGILDINDPVKKFLPEFSKQGRDAVTIRHLLTHASGLRPDISINGWDGHAECITKCVKEVPRAKPDEKFIYSDINFQLLDEIIRRATKQRLDAFCEKEIFGPLRMSDTGYNPPASKHNRVAPTIVTDGKALLGIVHDPRARKTEGVAGHAGLFTTAPDLARYARMLLQEGELDGVRLFKPETVKLMTTVQTPSALSVRRGLGWDIDTGYSSPRGLTDGTQFPLGSYGHTGFTGLSIWIDPYSKTFVIFLCNRVHPTENGPSIIPLRRTIGTLAAEAVKGFDFHNVPGALPAREGN</sequence>
<evidence type="ECO:0000259" key="2">
    <source>
        <dbReference type="Pfam" id="PF00144"/>
    </source>
</evidence>
<dbReference type="InterPro" id="IPR001466">
    <property type="entry name" value="Beta-lactam-related"/>
</dbReference>
<protein>
    <recommendedName>
        <fullName evidence="2">Beta-lactamase-related domain-containing protein</fullName>
    </recommendedName>
</protein>
<organism evidence="3">
    <name type="scientific">marine metagenome</name>
    <dbReference type="NCBI Taxonomy" id="408172"/>
    <lineage>
        <taxon>unclassified sequences</taxon>
        <taxon>metagenomes</taxon>
        <taxon>ecological metagenomes</taxon>
    </lineage>
</organism>
<dbReference type="EMBL" id="UINC01072513">
    <property type="protein sequence ID" value="SVC08210.1"/>
    <property type="molecule type" value="Genomic_DNA"/>
</dbReference>
<dbReference type="PANTHER" id="PTHR43283:SF11">
    <property type="entry name" value="BETA-LACTAMASE-RELATED DOMAIN-CONTAINING PROTEIN"/>
    <property type="match status" value="1"/>
</dbReference>
<dbReference type="InterPro" id="IPR012338">
    <property type="entry name" value="Beta-lactam/transpept-like"/>
</dbReference>
<dbReference type="SUPFAM" id="SSF56601">
    <property type="entry name" value="beta-lactamase/transpeptidase-like"/>
    <property type="match status" value="1"/>
</dbReference>
<dbReference type="Pfam" id="PF00144">
    <property type="entry name" value="Beta-lactamase"/>
    <property type="match status" value="1"/>
</dbReference>
<feature type="domain" description="Beta-lactamase-related" evidence="2">
    <location>
        <begin position="5"/>
        <end position="305"/>
    </location>
</feature>
<dbReference type="InterPro" id="IPR050789">
    <property type="entry name" value="Diverse_Enzym_Activities"/>
</dbReference>
<dbReference type="GO" id="GO:0016787">
    <property type="term" value="F:hydrolase activity"/>
    <property type="evidence" value="ECO:0007669"/>
    <property type="project" value="UniProtKB-KW"/>
</dbReference>
<gene>
    <name evidence="3" type="ORF">METZ01_LOCUS261064</name>
</gene>
<dbReference type="PANTHER" id="PTHR43283">
    <property type="entry name" value="BETA-LACTAMASE-RELATED"/>
    <property type="match status" value="1"/>
</dbReference>
<name>A0A382J815_9ZZZZ</name>
<feature type="non-terminal residue" evidence="3">
    <location>
        <position position="1"/>
    </location>
</feature>
<evidence type="ECO:0000313" key="3">
    <source>
        <dbReference type="EMBL" id="SVC08210.1"/>
    </source>
</evidence>
<dbReference type="AlphaFoldDB" id="A0A382J815"/>
<proteinExistence type="predicted"/>
<keyword evidence="1" id="KW-0378">Hydrolase</keyword>
<reference evidence="3" key="1">
    <citation type="submission" date="2018-05" db="EMBL/GenBank/DDBJ databases">
        <authorList>
            <person name="Lanie J.A."/>
            <person name="Ng W.-L."/>
            <person name="Kazmierczak K.M."/>
            <person name="Andrzejewski T.M."/>
            <person name="Davidsen T.M."/>
            <person name="Wayne K.J."/>
            <person name="Tettelin H."/>
            <person name="Glass J.I."/>
            <person name="Rusch D."/>
            <person name="Podicherti R."/>
            <person name="Tsui H.-C.T."/>
            <person name="Winkler M.E."/>
        </authorList>
    </citation>
    <scope>NUCLEOTIDE SEQUENCE</scope>
</reference>
<accession>A0A382J815</accession>